<evidence type="ECO:0000313" key="10">
    <source>
        <dbReference type="EMBL" id="SDI82353.1"/>
    </source>
</evidence>
<dbReference type="PANTHER" id="PTHR32309:SF13">
    <property type="entry name" value="FERRIC ENTEROBACTIN TRANSPORT PROTEIN FEPE"/>
    <property type="match status" value="1"/>
</dbReference>
<evidence type="ECO:0000256" key="2">
    <source>
        <dbReference type="ARBA" id="ARBA00022475"/>
    </source>
</evidence>
<keyword evidence="5 6" id="KW-0472">Membrane</keyword>
<dbReference type="Pfam" id="PF13807">
    <property type="entry name" value="GNVR"/>
    <property type="match status" value="1"/>
</dbReference>
<evidence type="ECO:0000313" key="11">
    <source>
        <dbReference type="Proteomes" id="UP000198607"/>
    </source>
</evidence>
<dbReference type="EMBL" id="FNCY01000033">
    <property type="protein sequence ID" value="SDI82353.1"/>
    <property type="molecule type" value="Genomic_DNA"/>
</dbReference>
<evidence type="ECO:0000256" key="6">
    <source>
        <dbReference type="SAM" id="Phobius"/>
    </source>
</evidence>
<keyword evidence="3 6" id="KW-0812">Transmembrane</keyword>
<evidence type="ECO:0000256" key="3">
    <source>
        <dbReference type="ARBA" id="ARBA00022692"/>
    </source>
</evidence>
<keyword evidence="10" id="KW-0808">Transferase</keyword>
<proteinExistence type="predicted"/>
<dbReference type="GO" id="GO:0004713">
    <property type="term" value="F:protein tyrosine kinase activity"/>
    <property type="evidence" value="ECO:0007669"/>
    <property type="project" value="TreeGrafter"/>
</dbReference>
<evidence type="ECO:0000259" key="8">
    <source>
        <dbReference type="Pfam" id="PF13807"/>
    </source>
</evidence>
<feature type="domain" description="Tyrosine-protein kinase G-rich" evidence="8">
    <location>
        <begin position="221"/>
        <end position="291"/>
    </location>
</feature>
<dbReference type="InterPro" id="IPR003856">
    <property type="entry name" value="LPS_length_determ_N"/>
</dbReference>
<reference evidence="10 11" key="1">
    <citation type="submission" date="2016-10" db="EMBL/GenBank/DDBJ databases">
        <authorList>
            <person name="de Groot N.N."/>
        </authorList>
    </citation>
    <scope>NUCLEOTIDE SEQUENCE [LARGE SCALE GENOMIC DNA]</scope>
    <source>
        <strain evidence="10 11">DSM 5885</strain>
    </source>
</reference>
<organism evidence="10 11">
    <name type="scientific">Propionivibrio dicarboxylicus</name>
    <dbReference type="NCBI Taxonomy" id="83767"/>
    <lineage>
        <taxon>Bacteria</taxon>
        <taxon>Pseudomonadati</taxon>
        <taxon>Pseudomonadota</taxon>
        <taxon>Betaproteobacteria</taxon>
        <taxon>Rhodocyclales</taxon>
        <taxon>Rhodocyclaceae</taxon>
        <taxon>Propionivibrio</taxon>
    </lineage>
</organism>
<dbReference type="PANTHER" id="PTHR32309">
    <property type="entry name" value="TYROSINE-PROTEIN KINASE"/>
    <property type="match status" value="1"/>
</dbReference>
<dbReference type="SUPFAM" id="SSF160355">
    <property type="entry name" value="Bacterial polysaccharide co-polymerase-like"/>
    <property type="match status" value="1"/>
</dbReference>
<dbReference type="AlphaFoldDB" id="A0A1G8NQ68"/>
<dbReference type="InterPro" id="IPR032807">
    <property type="entry name" value="GNVR"/>
</dbReference>
<keyword evidence="4 6" id="KW-1133">Transmembrane helix</keyword>
<dbReference type="Proteomes" id="UP000198607">
    <property type="component" value="Unassembled WGS sequence"/>
</dbReference>
<dbReference type="RefSeq" id="WP_091937332.1">
    <property type="nucleotide sequence ID" value="NZ_FNCY01000007.1"/>
</dbReference>
<evidence type="ECO:0000313" key="9">
    <source>
        <dbReference type="EMBL" id="SDH67458.1"/>
    </source>
</evidence>
<comment type="subcellular location">
    <subcellularLocation>
        <location evidence="1">Cell membrane</location>
        <topology evidence="1">Multi-pass membrane protein</topology>
    </subcellularLocation>
</comment>
<feature type="domain" description="Polysaccharide chain length determinant N-terminal" evidence="7">
    <location>
        <begin position="15"/>
        <end position="115"/>
    </location>
</feature>
<accession>A0A1G8NQ68</accession>
<sequence>MTSENTGVSEAEMDDEIDLFELGMTLVQNKWIIALFAALSFSLATGLAFYMTPKYEAKVTATFADEGKSGGGMGALAGQLGGLAEMAGVSVGGGGSKDASLAYLKSRVLLEGFIKDNDLMPIFYAKQWDAANKKWLSTDPEKMPTLWKAYELFSKRILAVAHDKKTNLITLTITWKDREQAVAWANDLVKMANANLRQKTIDETRLSIGYLEKELQKTPVVDVQQTIYRVMENQIKTMMMANTQEQFAFKVIDPAAIVDENAYVSPKRALMMALGALGGLFVGVVFVFVRQSLRQRRLRRSVTQ</sequence>
<evidence type="ECO:0000256" key="5">
    <source>
        <dbReference type="ARBA" id="ARBA00023136"/>
    </source>
</evidence>
<gene>
    <name evidence="9" type="ORF">SAMN05660652_02096</name>
    <name evidence="10" type="ORF">SAMN05660652_04092</name>
</gene>
<dbReference type="GO" id="GO:0005886">
    <property type="term" value="C:plasma membrane"/>
    <property type="evidence" value="ECO:0007669"/>
    <property type="project" value="UniProtKB-SubCell"/>
</dbReference>
<keyword evidence="11" id="KW-1185">Reference proteome</keyword>
<evidence type="ECO:0000259" key="7">
    <source>
        <dbReference type="Pfam" id="PF02706"/>
    </source>
</evidence>
<dbReference type="STRING" id="83767.SAMN05660652_02096"/>
<protein>
    <submittedName>
        <fullName evidence="10">G-rich domain on putative tyrosine kinase</fullName>
    </submittedName>
</protein>
<dbReference type="OrthoDB" id="8884120at2"/>
<name>A0A1G8NQ68_9RHOO</name>
<dbReference type="Pfam" id="PF02706">
    <property type="entry name" value="Wzz"/>
    <property type="match status" value="1"/>
</dbReference>
<dbReference type="Gene3D" id="3.30.1890.10">
    <property type="entry name" value="FepE-like"/>
    <property type="match status" value="1"/>
</dbReference>
<feature type="transmembrane region" description="Helical" evidence="6">
    <location>
        <begin position="269"/>
        <end position="289"/>
    </location>
</feature>
<feature type="transmembrane region" description="Helical" evidence="6">
    <location>
        <begin position="31"/>
        <end position="51"/>
    </location>
</feature>
<keyword evidence="10" id="KW-0418">Kinase</keyword>
<evidence type="ECO:0000256" key="1">
    <source>
        <dbReference type="ARBA" id="ARBA00004651"/>
    </source>
</evidence>
<evidence type="ECO:0000256" key="4">
    <source>
        <dbReference type="ARBA" id="ARBA00022989"/>
    </source>
</evidence>
<dbReference type="InterPro" id="IPR050445">
    <property type="entry name" value="Bact_polysacc_biosynth/exp"/>
</dbReference>
<keyword evidence="2" id="KW-1003">Cell membrane</keyword>
<dbReference type="EMBL" id="FNCY01000007">
    <property type="protein sequence ID" value="SDH67458.1"/>
    <property type="molecule type" value="Genomic_DNA"/>
</dbReference>